<keyword evidence="1" id="KW-0808">Transferase</keyword>
<dbReference type="PANTHER" id="PTHR33395:SF22">
    <property type="entry name" value="REVERSE TRANSCRIPTASE DOMAIN-CONTAINING PROTEIN"/>
    <property type="match status" value="1"/>
</dbReference>
<proteinExistence type="predicted"/>
<keyword evidence="1" id="KW-0695">RNA-directed DNA polymerase</keyword>
<dbReference type="GO" id="GO:0007508">
    <property type="term" value="P:larval heart development"/>
    <property type="evidence" value="ECO:0007669"/>
    <property type="project" value="TreeGrafter"/>
</dbReference>
<accession>A0A2I0T4H7</accession>
<dbReference type="EMBL" id="KZ519514">
    <property type="protein sequence ID" value="PKU28704.1"/>
    <property type="molecule type" value="Genomic_DNA"/>
</dbReference>
<dbReference type="PANTHER" id="PTHR33395">
    <property type="entry name" value="TRANSCRIPTASE, PUTATIVE-RELATED-RELATED"/>
    <property type="match status" value="1"/>
</dbReference>
<gene>
    <name evidence="1" type="ORF">llap_20992</name>
</gene>
<dbReference type="GO" id="GO:0031012">
    <property type="term" value="C:extracellular matrix"/>
    <property type="evidence" value="ECO:0007669"/>
    <property type="project" value="TreeGrafter"/>
</dbReference>
<evidence type="ECO:0000313" key="2">
    <source>
        <dbReference type="Proteomes" id="UP000233556"/>
    </source>
</evidence>
<dbReference type="AlphaFoldDB" id="A0A2I0T4H7"/>
<organism evidence="1 2">
    <name type="scientific">Limosa lapponica baueri</name>
    <dbReference type="NCBI Taxonomy" id="1758121"/>
    <lineage>
        <taxon>Eukaryota</taxon>
        <taxon>Metazoa</taxon>
        <taxon>Chordata</taxon>
        <taxon>Craniata</taxon>
        <taxon>Vertebrata</taxon>
        <taxon>Euteleostomi</taxon>
        <taxon>Archelosauria</taxon>
        <taxon>Archosauria</taxon>
        <taxon>Dinosauria</taxon>
        <taxon>Saurischia</taxon>
        <taxon>Theropoda</taxon>
        <taxon>Coelurosauria</taxon>
        <taxon>Aves</taxon>
        <taxon>Neognathae</taxon>
        <taxon>Neoaves</taxon>
        <taxon>Charadriiformes</taxon>
        <taxon>Scolopacidae</taxon>
        <taxon>Limosa</taxon>
    </lineage>
</organism>
<reference evidence="2" key="1">
    <citation type="submission" date="2017-11" db="EMBL/GenBank/DDBJ databases">
        <authorList>
            <person name="Lima N.C."/>
            <person name="Parody-Merino A.M."/>
            <person name="Battley P.F."/>
            <person name="Fidler A.E."/>
            <person name="Prosdocimi F."/>
        </authorList>
    </citation>
    <scope>NUCLEOTIDE SEQUENCE [LARGE SCALE GENOMIC DNA]</scope>
</reference>
<evidence type="ECO:0000313" key="1">
    <source>
        <dbReference type="EMBL" id="PKU28704.1"/>
    </source>
</evidence>
<sequence>MDGYKLYRRDRQGRECVDCLKFDDDDEKVELFMDVCWKYNNVARKQSRRFLECVEDNFLTQLVREPTREGAPLDLFVNKEGLVGDVMVGSHLGHSDHEMIEFLILVEIRRVVSRTATLDFRKADFGLFRGLVDGVPWEAVLKAKGVQEGWTFFKKEVLKQSWQTGEIPADWRLANVMLIHKKGWKEDLGNYRPVSLTSVPENVMEQVILSAIMWRVQANQEIRPSQHGFMKGRSCLTNL</sequence>
<dbReference type="GO" id="GO:0003964">
    <property type="term" value="F:RNA-directed DNA polymerase activity"/>
    <property type="evidence" value="ECO:0007669"/>
    <property type="project" value="UniProtKB-KW"/>
</dbReference>
<dbReference type="GO" id="GO:0061343">
    <property type="term" value="P:cell adhesion involved in heart morphogenesis"/>
    <property type="evidence" value="ECO:0007669"/>
    <property type="project" value="TreeGrafter"/>
</dbReference>
<reference evidence="2" key="2">
    <citation type="submission" date="2017-12" db="EMBL/GenBank/DDBJ databases">
        <title>Genome sequence of the Bar-tailed Godwit (Limosa lapponica baueri).</title>
        <authorList>
            <person name="Lima N.C.B."/>
            <person name="Parody-Merino A.M."/>
            <person name="Battley P.F."/>
            <person name="Fidler A.E."/>
            <person name="Prosdocimi F."/>
        </authorList>
    </citation>
    <scope>NUCLEOTIDE SEQUENCE [LARGE SCALE GENOMIC DNA]</scope>
</reference>
<dbReference type="OrthoDB" id="6118220at2759"/>
<keyword evidence="1" id="KW-0548">Nucleotidyltransferase</keyword>
<dbReference type="Proteomes" id="UP000233556">
    <property type="component" value="Unassembled WGS sequence"/>
</dbReference>
<keyword evidence="2" id="KW-1185">Reference proteome</keyword>
<name>A0A2I0T4H7_LIMLA</name>
<protein>
    <submittedName>
        <fullName evidence="1">Rna-directed dna polymerase from mobile element jockey-like</fullName>
    </submittedName>
</protein>